<keyword evidence="4" id="KW-1185">Reference proteome</keyword>
<feature type="non-terminal residue" evidence="3">
    <location>
        <position position="1"/>
    </location>
</feature>
<dbReference type="AlphaFoldDB" id="A0AAV5SW61"/>
<sequence>GRSTMRLVSACQFAEALLLSMVLIYLTAFPVHRCVHVESGPSRFHSCGKIKELVHSHSEVQLDLPKLHRTHSLKLSSSAVTVCEPVTYLTTDFSRMRHVSYSIYALYLCLLLINFRTFLSLAHLCCCSKLSLRGSFFYSMALHLIVLFLYYFANYALHLESNVWTKEEKIGVEFPSHWNWAKIFNLALIVIRGLQMLADKFLNQTHVGLSASNVTVFDFSRHNNGLPSTESARGTGRKRRGEEEEEMQKEKR</sequence>
<dbReference type="Proteomes" id="UP001432027">
    <property type="component" value="Unassembled WGS sequence"/>
</dbReference>
<keyword evidence="2" id="KW-0472">Membrane</keyword>
<organism evidence="3 4">
    <name type="scientific">Pristionchus entomophagus</name>
    <dbReference type="NCBI Taxonomy" id="358040"/>
    <lineage>
        <taxon>Eukaryota</taxon>
        <taxon>Metazoa</taxon>
        <taxon>Ecdysozoa</taxon>
        <taxon>Nematoda</taxon>
        <taxon>Chromadorea</taxon>
        <taxon>Rhabditida</taxon>
        <taxon>Rhabditina</taxon>
        <taxon>Diplogasteromorpha</taxon>
        <taxon>Diplogasteroidea</taxon>
        <taxon>Neodiplogasteridae</taxon>
        <taxon>Pristionchus</taxon>
    </lineage>
</organism>
<proteinExistence type="predicted"/>
<feature type="region of interest" description="Disordered" evidence="1">
    <location>
        <begin position="225"/>
        <end position="252"/>
    </location>
</feature>
<feature type="transmembrane region" description="Helical" evidence="2">
    <location>
        <begin position="136"/>
        <end position="157"/>
    </location>
</feature>
<feature type="transmembrane region" description="Helical" evidence="2">
    <location>
        <begin position="101"/>
        <end position="124"/>
    </location>
</feature>
<evidence type="ECO:0008006" key="5">
    <source>
        <dbReference type="Google" id="ProtNLM"/>
    </source>
</evidence>
<accession>A0AAV5SW61</accession>
<evidence type="ECO:0000313" key="4">
    <source>
        <dbReference type="Proteomes" id="UP001432027"/>
    </source>
</evidence>
<feature type="transmembrane region" description="Helical" evidence="2">
    <location>
        <begin position="7"/>
        <end position="28"/>
    </location>
</feature>
<gene>
    <name evidence="3" type="ORF">PENTCL1PPCAC_5911</name>
</gene>
<evidence type="ECO:0000313" key="3">
    <source>
        <dbReference type="EMBL" id="GMS83736.1"/>
    </source>
</evidence>
<keyword evidence="2" id="KW-0812">Transmembrane</keyword>
<feature type="compositionally biased region" description="Acidic residues" evidence="1">
    <location>
        <begin position="243"/>
        <end position="252"/>
    </location>
</feature>
<name>A0AAV5SW61_9BILA</name>
<evidence type="ECO:0000256" key="2">
    <source>
        <dbReference type="SAM" id="Phobius"/>
    </source>
</evidence>
<reference evidence="3" key="1">
    <citation type="submission" date="2023-10" db="EMBL/GenBank/DDBJ databases">
        <title>Genome assembly of Pristionchus species.</title>
        <authorList>
            <person name="Yoshida K."/>
            <person name="Sommer R.J."/>
        </authorList>
    </citation>
    <scope>NUCLEOTIDE SEQUENCE</scope>
    <source>
        <strain evidence="3">RS0144</strain>
    </source>
</reference>
<evidence type="ECO:0000256" key="1">
    <source>
        <dbReference type="SAM" id="MobiDB-lite"/>
    </source>
</evidence>
<comment type="caution">
    <text evidence="3">The sequence shown here is derived from an EMBL/GenBank/DDBJ whole genome shotgun (WGS) entry which is preliminary data.</text>
</comment>
<protein>
    <recommendedName>
        <fullName evidence="5">G protein-coupled receptor</fullName>
    </recommendedName>
</protein>
<dbReference type="EMBL" id="BTSX01000002">
    <property type="protein sequence ID" value="GMS83736.1"/>
    <property type="molecule type" value="Genomic_DNA"/>
</dbReference>
<feature type="transmembrane region" description="Helical" evidence="2">
    <location>
        <begin position="177"/>
        <end position="194"/>
    </location>
</feature>
<keyword evidence="2" id="KW-1133">Transmembrane helix</keyword>